<evidence type="ECO:0000313" key="2">
    <source>
        <dbReference type="EMBL" id="HGV98462.1"/>
    </source>
</evidence>
<name>A0A7C4TEP8_UNCW3</name>
<dbReference type="NCBIfam" id="TIGR02532">
    <property type="entry name" value="IV_pilin_GFxxxE"/>
    <property type="match status" value="1"/>
</dbReference>
<protein>
    <submittedName>
        <fullName evidence="2">Prepilin-type N-terminal cleavage/methylation domain-containing protein</fullName>
    </submittedName>
</protein>
<sequence>MELKEENMKMPKYLKSQIPKVLKWDMNRFNLDSSNGFTLIEILVAITILAIGILTVSQMTILGMRTSTVINQRMYAREVLNRYFEAIQNLPTSDPLLDWVQSANLDDTVNYDHRVIENTPGGIYTVIWNILDNHPDNRFKTVRIHIFWAQNPRGIHSSDILKLY</sequence>
<organism evidence="2">
    <name type="scientific">candidate division WOR-3 bacterium</name>
    <dbReference type="NCBI Taxonomy" id="2052148"/>
    <lineage>
        <taxon>Bacteria</taxon>
        <taxon>Bacteria division WOR-3</taxon>
    </lineage>
</organism>
<keyword evidence="1" id="KW-0472">Membrane</keyword>
<evidence type="ECO:0000256" key="1">
    <source>
        <dbReference type="SAM" id="Phobius"/>
    </source>
</evidence>
<dbReference type="SUPFAM" id="SSF54523">
    <property type="entry name" value="Pili subunits"/>
    <property type="match status" value="1"/>
</dbReference>
<proteinExistence type="predicted"/>
<feature type="transmembrane region" description="Helical" evidence="1">
    <location>
        <begin position="36"/>
        <end position="56"/>
    </location>
</feature>
<reference evidence="2" key="1">
    <citation type="journal article" date="2020" name="mSystems">
        <title>Genome- and Community-Level Interaction Insights into Carbon Utilization and Element Cycling Functions of Hydrothermarchaeota in Hydrothermal Sediment.</title>
        <authorList>
            <person name="Zhou Z."/>
            <person name="Liu Y."/>
            <person name="Xu W."/>
            <person name="Pan J."/>
            <person name="Luo Z.H."/>
            <person name="Li M."/>
        </authorList>
    </citation>
    <scope>NUCLEOTIDE SEQUENCE [LARGE SCALE GENOMIC DNA]</scope>
    <source>
        <strain evidence="2">SpSt-774</strain>
    </source>
</reference>
<keyword evidence="1" id="KW-0812">Transmembrane</keyword>
<gene>
    <name evidence="2" type="ORF">ENV60_09245</name>
</gene>
<dbReference type="InterPro" id="IPR012902">
    <property type="entry name" value="N_methyl_site"/>
</dbReference>
<keyword evidence="1" id="KW-1133">Transmembrane helix</keyword>
<dbReference type="AlphaFoldDB" id="A0A7C4TEP8"/>
<comment type="caution">
    <text evidence="2">The sequence shown here is derived from an EMBL/GenBank/DDBJ whole genome shotgun (WGS) entry which is preliminary data.</text>
</comment>
<dbReference type="InterPro" id="IPR045584">
    <property type="entry name" value="Pilin-like"/>
</dbReference>
<dbReference type="EMBL" id="DTGZ01000174">
    <property type="protein sequence ID" value="HGV98462.1"/>
    <property type="molecule type" value="Genomic_DNA"/>
</dbReference>
<dbReference type="Pfam" id="PF07963">
    <property type="entry name" value="N_methyl"/>
    <property type="match status" value="1"/>
</dbReference>
<accession>A0A7C4TEP8</accession>